<dbReference type="Gene3D" id="3.40.50.10540">
    <property type="entry name" value="Crotonobetainyl-coa:carnitine coa-transferase, domain 1"/>
    <property type="match status" value="1"/>
</dbReference>
<dbReference type="InterPro" id="IPR044855">
    <property type="entry name" value="CoA-Trfase_III_dom3_sf"/>
</dbReference>
<dbReference type="InterPro" id="IPR023606">
    <property type="entry name" value="CoA-Trfase_III_dom_1_sf"/>
</dbReference>
<protein>
    <submittedName>
        <fullName evidence="1">2-methylfumaryl-CoA isomerase</fullName>
    </submittedName>
</protein>
<gene>
    <name evidence="1" type="ORF">SAMN05444339_107165</name>
</gene>
<dbReference type="OrthoDB" id="9806585at2"/>
<dbReference type="InterPro" id="IPR050509">
    <property type="entry name" value="CoA-transferase_III"/>
</dbReference>
<keyword evidence="1" id="KW-0413">Isomerase</keyword>
<dbReference type="RefSeq" id="WP_072858027.1">
    <property type="nucleotide sequence ID" value="NZ_FQUE01000007.1"/>
</dbReference>
<accession>A0A1M5CF31</accession>
<dbReference type="Proteomes" id="UP000183987">
    <property type="component" value="Unassembled WGS sequence"/>
</dbReference>
<evidence type="ECO:0000313" key="1">
    <source>
        <dbReference type="EMBL" id="SHF53309.1"/>
    </source>
</evidence>
<dbReference type="STRING" id="366533.SAMN05444339_107165"/>
<dbReference type="InterPro" id="IPR003673">
    <property type="entry name" value="CoA-Trfase_fam_III"/>
</dbReference>
<dbReference type="Pfam" id="PF02515">
    <property type="entry name" value="CoA_transf_3"/>
    <property type="match status" value="1"/>
</dbReference>
<dbReference type="AlphaFoldDB" id="A0A1M5CF31"/>
<organism evidence="1 2">
    <name type="scientific">Loktanella atrilutea</name>
    <dbReference type="NCBI Taxonomy" id="366533"/>
    <lineage>
        <taxon>Bacteria</taxon>
        <taxon>Pseudomonadati</taxon>
        <taxon>Pseudomonadota</taxon>
        <taxon>Alphaproteobacteria</taxon>
        <taxon>Rhodobacterales</taxon>
        <taxon>Roseobacteraceae</taxon>
        <taxon>Loktanella</taxon>
    </lineage>
</organism>
<evidence type="ECO:0000313" key="2">
    <source>
        <dbReference type="Proteomes" id="UP000183987"/>
    </source>
</evidence>
<dbReference type="PANTHER" id="PTHR48228">
    <property type="entry name" value="SUCCINYL-COA--D-CITRAMALATE COA-TRANSFERASE"/>
    <property type="match status" value="1"/>
</dbReference>
<dbReference type="PANTHER" id="PTHR48228:SF5">
    <property type="entry name" value="ALPHA-METHYLACYL-COA RACEMASE"/>
    <property type="match status" value="1"/>
</dbReference>
<name>A0A1M5CF31_LOKAT</name>
<reference evidence="2" key="1">
    <citation type="submission" date="2016-11" db="EMBL/GenBank/DDBJ databases">
        <authorList>
            <person name="Varghese N."/>
            <person name="Submissions S."/>
        </authorList>
    </citation>
    <scope>NUCLEOTIDE SEQUENCE [LARGE SCALE GENOMIC DNA]</scope>
    <source>
        <strain evidence="2">DSM 29326</strain>
    </source>
</reference>
<dbReference type="GO" id="GO:0016853">
    <property type="term" value="F:isomerase activity"/>
    <property type="evidence" value="ECO:0007669"/>
    <property type="project" value="UniProtKB-KW"/>
</dbReference>
<proteinExistence type="predicted"/>
<dbReference type="Gene3D" id="3.30.1540.10">
    <property type="entry name" value="formyl-coa transferase, domain 3"/>
    <property type="match status" value="1"/>
</dbReference>
<sequence length="406" mass="42856">MDNALGDLTVVEGASFIAGPSCALHLAQIGATVIRFDMIGGGPDYNRMPRTDTGESLYWQGLNKGKLSIAIDLRSPEGRELARSIITAQGPGSGIFVTNYPETGFLAHNALATQRADLITLRVQGWGDGRNGVDYTVNAAVGVPYMTGPTDIPPDQPVNSVLPAWDLMTGAYGAFAVLAAVRRRATTGQGGEIRLALSDVAMGSLSNLGQVAEVSLGADRPRSGNALFGAFGRDFRTRDGHAVMIVAITPKQWSGLVAALDLDRAVAKVEAALGLSFAIDEGVRYAHADRLYDLISPAIAARDLAPLTKALDRNSVCWERYRTLKDAVENDPRCIAENPLFDPVLHPGGSTYPTAKGLARFGGDAGRPARAAPRLGQDTEQVLADHLGLSAGQIGDLMDRGIVAGQ</sequence>
<keyword evidence="2" id="KW-1185">Reference proteome</keyword>
<dbReference type="SUPFAM" id="SSF89796">
    <property type="entry name" value="CoA-transferase family III (CaiB/BaiF)"/>
    <property type="match status" value="1"/>
</dbReference>
<dbReference type="EMBL" id="FQUE01000007">
    <property type="protein sequence ID" value="SHF53309.1"/>
    <property type="molecule type" value="Genomic_DNA"/>
</dbReference>